<dbReference type="Proteomes" id="UP000001940">
    <property type="component" value="Chromosome V"/>
</dbReference>
<dbReference type="UCSC" id="D1086.6">
    <property type="organism name" value="c. elegans"/>
</dbReference>
<feature type="region of interest" description="Disordered" evidence="1">
    <location>
        <begin position="148"/>
        <end position="208"/>
    </location>
</feature>
<evidence type="ECO:0007829" key="6">
    <source>
        <dbReference type="PeptideAtlas" id="O17729"/>
    </source>
</evidence>
<name>O17729_CAEEL</name>
<dbReference type="GeneID" id="179904"/>
<dbReference type="KEGG" id="cel:CELE_D1086.6"/>
<keyword evidence="6" id="KW-1267">Proteomics identification</keyword>
<feature type="signal peptide" evidence="2">
    <location>
        <begin position="1"/>
        <end position="17"/>
    </location>
</feature>
<proteinExistence type="evidence at protein level"/>
<dbReference type="PaxDb" id="6239-D1086.6"/>
<gene>
    <name evidence="3" type="ORF">CELE_D1086.6</name>
    <name evidence="3 5" type="ORF">D1086.6</name>
</gene>
<evidence type="ECO:0000256" key="1">
    <source>
        <dbReference type="SAM" id="MobiDB-lite"/>
    </source>
</evidence>
<feature type="compositionally biased region" description="Low complexity" evidence="1">
    <location>
        <begin position="148"/>
        <end position="199"/>
    </location>
</feature>
<reference evidence="3 4" key="1">
    <citation type="journal article" date="1998" name="Science">
        <title>Genome sequence of the nematode C. elegans: a platform for investigating biology.</title>
        <authorList>
            <consortium name="The C. elegans sequencing consortium"/>
            <person name="Sulson J.E."/>
            <person name="Waterston R."/>
        </authorList>
    </citation>
    <scope>NUCLEOTIDE SEQUENCE [LARGE SCALE GENOMIC DNA]</scope>
    <source>
        <strain evidence="3 4">Bristol N2</strain>
    </source>
</reference>
<sequence>MIWSILITLMVPSVVLARPPNCANIVFDKCGQHDAIRTNPNEQTCETWNKCDDDQKRCVDKTKEVIYTDQICYQFWTPSRDYITWCQSACGIPHVLASNPTEEVCEKWNKCDDVKRQCAAAGGNYYAGANFQCSKYTPAPTVTSTTVVDTSESSTSQSTTTPSTTTTIIVSSTTTTNPTTSTTPTTPTTTTPTTSTTTTARGTTDIPAPPSVVEKWCMKKLQKNNAQFTIDFIEEAESDEGTNAELCIYLNRAGFKLRLEDLTEYCGKQQSDAFKEYVENRKRNRNCDLYR</sequence>
<dbReference type="PeptideAtlas" id="O17729"/>
<evidence type="ECO:0000313" key="5">
    <source>
        <dbReference type="WormBase" id="D1086.6"/>
    </source>
</evidence>
<dbReference type="EMBL" id="BX284605">
    <property type="protein sequence ID" value="CAB04023.4"/>
    <property type="molecule type" value="Genomic_DNA"/>
</dbReference>
<dbReference type="WormBase" id="D1086.6">
    <property type="protein sequence ID" value="CE43106"/>
    <property type="gene ID" value="WBGene00008393"/>
</dbReference>
<evidence type="ECO:0000313" key="3">
    <source>
        <dbReference type="EMBL" id="CAB04023.4"/>
    </source>
</evidence>
<dbReference type="InParanoid" id="O17729"/>
<keyword evidence="4" id="KW-1185">Reference proteome</keyword>
<keyword evidence="2" id="KW-0732">Signal</keyword>
<feature type="chain" id="PRO_5004158031" evidence="2">
    <location>
        <begin position="18"/>
        <end position="291"/>
    </location>
</feature>
<evidence type="ECO:0000256" key="2">
    <source>
        <dbReference type="SAM" id="SignalP"/>
    </source>
</evidence>
<dbReference type="STRING" id="6239.D1086.6.1"/>
<dbReference type="HOGENOM" id="CLU_957225_0_0_1"/>
<evidence type="ECO:0000313" key="4">
    <source>
        <dbReference type="Proteomes" id="UP000001940"/>
    </source>
</evidence>
<organism evidence="3 4">
    <name type="scientific">Caenorhabditis elegans</name>
    <dbReference type="NCBI Taxonomy" id="6239"/>
    <lineage>
        <taxon>Eukaryota</taxon>
        <taxon>Metazoa</taxon>
        <taxon>Ecdysozoa</taxon>
        <taxon>Nematoda</taxon>
        <taxon>Chromadorea</taxon>
        <taxon>Rhabditida</taxon>
        <taxon>Rhabditina</taxon>
        <taxon>Rhabditomorpha</taxon>
        <taxon>Rhabditoidea</taxon>
        <taxon>Rhabditidae</taxon>
        <taxon>Peloderinae</taxon>
        <taxon>Caenorhabditis</taxon>
    </lineage>
</organism>
<dbReference type="RefSeq" id="NP_506492.3">
    <property type="nucleotide sequence ID" value="NM_074091.6"/>
</dbReference>
<accession>O17729</accession>
<dbReference type="CTD" id="179904"/>
<dbReference type="Bgee" id="WBGene00008393">
    <property type="expression patterns" value="Expressed in adult organism and 1 other cell type or tissue"/>
</dbReference>
<dbReference type="AlphaFoldDB" id="O17729"/>
<dbReference type="AGR" id="WB:WBGene00008393"/>
<protein>
    <submittedName>
        <fullName evidence="3">DUF19 domain-containing protein</fullName>
    </submittedName>
</protein>